<dbReference type="EMBL" id="BARW01017114">
    <property type="protein sequence ID" value="GAI98986.1"/>
    <property type="molecule type" value="Genomic_DNA"/>
</dbReference>
<gene>
    <name evidence="3" type="ORF">S12H4_29636</name>
</gene>
<name>X1U5W3_9ZZZZ</name>
<feature type="non-terminal residue" evidence="3">
    <location>
        <position position="1"/>
    </location>
</feature>
<accession>X1U5W3</accession>
<dbReference type="InterPro" id="IPR003615">
    <property type="entry name" value="HNH_nuc"/>
</dbReference>
<dbReference type="Gene3D" id="3.90.75.20">
    <property type="match status" value="1"/>
</dbReference>
<proteinExistence type="predicted"/>
<dbReference type="SUPFAM" id="SSF54060">
    <property type="entry name" value="His-Me finger endonucleases"/>
    <property type="match status" value="1"/>
</dbReference>
<comment type="caution">
    <text evidence="3">The sequence shown here is derived from an EMBL/GenBank/DDBJ whole genome shotgun (WGS) entry which is preliminary data.</text>
</comment>
<feature type="region of interest" description="Disordered" evidence="1">
    <location>
        <begin position="16"/>
        <end position="65"/>
    </location>
</feature>
<feature type="compositionally biased region" description="Basic and acidic residues" evidence="1">
    <location>
        <begin position="51"/>
        <end position="65"/>
    </location>
</feature>
<feature type="compositionally biased region" description="Basic residues" evidence="1">
    <location>
        <begin position="22"/>
        <end position="34"/>
    </location>
</feature>
<evidence type="ECO:0000256" key="1">
    <source>
        <dbReference type="SAM" id="MobiDB-lite"/>
    </source>
</evidence>
<evidence type="ECO:0000313" key="3">
    <source>
        <dbReference type="EMBL" id="GAI98986.1"/>
    </source>
</evidence>
<dbReference type="InterPro" id="IPR044925">
    <property type="entry name" value="His-Me_finger_sf"/>
</dbReference>
<evidence type="ECO:0000259" key="2">
    <source>
        <dbReference type="Pfam" id="PF13392"/>
    </source>
</evidence>
<feature type="domain" description="HNH nuclease" evidence="2">
    <location>
        <begin position="78"/>
        <end position="115"/>
    </location>
</feature>
<reference evidence="3" key="1">
    <citation type="journal article" date="2014" name="Front. Microbiol.">
        <title>High frequency of phylogenetically diverse reductive dehalogenase-homologous genes in deep subseafloor sedimentary metagenomes.</title>
        <authorList>
            <person name="Kawai M."/>
            <person name="Futagami T."/>
            <person name="Toyoda A."/>
            <person name="Takaki Y."/>
            <person name="Nishi S."/>
            <person name="Hori S."/>
            <person name="Arai W."/>
            <person name="Tsubouchi T."/>
            <person name="Morono Y."/>
            <person name="Uchiyama I."/>
            <person name="Ito T."/>
            <person name="Fujiyama A."/>
            <person name="Inagaki F."/>
            <person name="Takami H."/>
        </authorList>
    </citation>
    <scope>NUCLEOTIDE SEQUENCE</scope>
    <source>
        <strain evidence="3">Expedition CK06-06</strain>
    </source>
</reference>
<sequence length="135" mass="16054">EIDMNDINYIREWQRNHQEKVKQHRKKYRKKKRDNNKSKLAGGNHNWKGGETSHEDGHVLVRTPDHPNVNANGYIRRSRLVMEKHLGRYLSPGEIVHHKNEDASDDRIENLDLFPGTSEHVSFHWEERRSLNKLC</sequence>
<organism evidence="3">
    <name type="scientific">marine sediment metagenome</name>
    <dbReference type="NCBI Taxonomy" id="412755"/>
    <lineage>
        <taxon>unclassified sequences</taxon>
        <taxon>metagenomes</taxon>
        <taxon>ecological metagenomes</taxon>
    </lineage>
</organism>
<dbReference type="AlphaFoldDB" id="X1U5W3"/>
<dbReference type="Pfam" id="PF13392">
    <property type="entry name" value="HNH_3"/>
    <property type="match status" value="1"/>
</dbReference>
<protein>
    <recommendedName>
        <fullName evidence="2">HNH nuclease domain-containing protein</fullName>
    </recommendedName>
</protein>